<organism evidence="3 4">
    <name type="scientific">Ancylobacter novellus</name>
    <name type="common">Thiobacillus novellus</name>
    <dbReference type="NCBI Taxonomy" id="921"/>
    <lineage>
        <taxon>Bacteria</taxon>
        <taxon>Pseudomonadati</taxon>
        <taxon>Pseudomonadota</taxon>
        <taxon>Alphaproteobacteria</taxon>
        <taxon>Hyphomicrobiales</taxon>
        <taxon>Xanthobacteraceae</taxon>
        <taxon>Ancylobacter</taxon>
    </lineage>
</organism>
<keyword evidence="1" id="KW-0812">Transmembrane</keyword>
<evidence type="ECO:0000259" key="2">
    <source>
        <dbReference type="Pfam" id="PF09206"/>
    </source>
</evidence>
<dbReference type="GO" id="GO:0031221">
    <property type="term" value="P:arabinan metabolic process"/>
    <property type="evidence" value="ECO:0007669"/>
    <property type="project" value="InterPro"/>
</dbReference>
<sequence>MDFADGFGVPRRRIGRRRAPLDGFAALFFAAFSFRLLVSAYTGPCIRVRRSGDNALTDIGFVGGWLDVVTLLAFVGAGSGYVVTFYDQSGRGRHITQTTAAAQRRIVNAGVVESFGGRPALAGGAGQYYGSAWPALVQPATILATLRLPDYTAGADQNLIRTSALASGYNGVPYIRAADGKAALYAGAGVAGATLVDGAAYALAWVMAGAASVIGTNGTYVTGDAGTEAINAAPNVFAGLAGGAPILGQCGDLLVFEGALPQAQITAISRTLGETRGIVVP</sequence>
<feature type="domain" description="Alpha-L-arabinofuranosidase B catalytic" evidence="2">
    <location>
        <begin position="30"/>
        <end position="103"/>
    </location>
</feature>
<evidence type="ECO:0000313" key="4">
    <source>
        <dbReference type="Proteomes" id="UP000248887"/>
    </source>
</evidence>
<name>A0A2W5SLI1_ANCNO</name>
<dbReference type="GO" id="GO:0046556">
    <property type="term" value="F:alpha-L-arabinofuranosidase activity"/>
    <property type="evidence" value="ECO:0007669"/>
    <property type="project" value="InterPro"/>
</dbReference>
<feature type="transmembrane region" description="Helical" evidence="1">
    <location>
        <begin position="21"/>
        <end position="42"/>
    </location>
</feature>
<dbReference type="Proteomes" id="UP000248887">
    <property type="component" value="Unassembled WGS sequence"/>
</dbReference>
<proteinExistence type="predicted"/>
<dbReference type="Gene3D" id="2.60.120.200">
    <property type="match status" value="1"/>
</dbReference>
<dbReference type="InterPro" id="IPR015289">
    <property type="entry name" value="A-L-arabinofuranosidase_B_cat"/>
</dbReference>
<keyword evidence="1" id="KW-1133">Transmembrane helix</keyword>
<evidence type="ECO:0000256" key="1">
    <source>
        <dbReference type="SAM" id="Phobius"/>
    </source>
</evidence>
<gene>
    <name evidence="3" type="ORF">DI549_16855</name>
</gene>
<dbReference type="Pfam" id="PF09206">
    <property type="entry name" value="ArabFuran-catal"/>
    <property type="match status" value="1"/>
</dbReference>
<dbReference type="EMBL" id="QFQD01000063">
    <property type="protein sequence ID" value="PZQ80493.1"/>
    <property type="molecule type" value="Genomic_DNA"/>
</dbReference>
<keyword evidence="1" id="KW-0472">Membrane</keyword>
<comment type="caution">
    <text evidence="3">The sequence shown here is derived from an EMBL/GenBank/DDBJ whole genome shotgun (WGS) entry which is preliminary data.</text>
</comment>
<reference evidence="3 4" key="1">
    <citation type="submission" date="2017-08" db="EMBL/GenBank/DDBJ databases">
        <title>Infants hospitalized years apart are colonized by the same room-sourced microbial strains.</title>
        <authorList>
            <person name="Brooks B."/>
            <person name="Olm M.R."/>
            <person name="Firek B.A."/>
            <person name="Baker R."/>
            <person name="Thomas B.C."/>
            <person name="Morowitz M.J."/>
            <person name="Banfield J.F."/>
        </authorList>
    </citation>
    <scope>NUCLEOTIDE SEQUENCE [LARGE SCALE GENOMIC DNA]</scope>
    <source>
        <strain evidence="3">S2_005_001_R2_27</strain>
    </source>
</reference>
<evidence type="ECO:0000313" key="3">
    <source>
        <dbReference type="EMBL" id="PZQ80493.1"/>
    </source>
</evidence>
<dbReference type="AlphaFoldDB" id="A0A2W5SLI1"/>
<feature type="transmembrane region" description="Helical" evidence="1">
    <location>
        <begin position="62"/>
        <end position="86"/>
    </location>
</feature>
<accession>A0A2W5SLI1</accession>
<protein>
    <recommendedName>
        <fullName evidence="2">Alpha-L-arabinofuranosidase B catalytic domain-containing protein</fullName>
    </recommendedName>
</protein>